<evidence type="ECO:0000256" key="1">
    <source>
        <dbReference type="SAM" id="MobiDB-lite"/>
    </source>
</evidence>
<feature type="region of interest" description="Disordered" evidence="1">
    <location>
        <begin position="102"/>
        <end position="138"/>
    </location>
</feature>
<gene>
    <name evidence="2" type="ORF">HY29_16120</name>
</gene>
<organism evidence="2 3">
    <name type="scientific">Hyphomonas beringensis</name>
    <dbReference type="NCBI Taxonomy" id="1280946"/>
    <lineage>
        <taxon>Bacteria</taxon>
        <taxon>Pseudomonadati</taxon>
        <taxon>Pseudomonadota</taxon>
        <taxon>Alphaproteobacteria</taxon>
        <taxon>Hyphomonadales</taxon>
        <taxon>Hyphomonadaceae</taxon>
        <taxon>Hyphomonas</taxon>
    </lineage>
</organism>
<feature type="compositionally biased region" description="Basic and acidic residues" evidence="1">
    <location>
        <begin position="102"/>
        <end position="118"/>
    </location>
</feature>
<dbReference type="RefSeq" id="WP_034797200.1">
    <property type="nucleotide sequence ID" value="NZ_AWFF01000046.1"/>
</dbReference>
<proteinExistence type="predicted"/>
<dbReference type="EMBL" id="AWFF01000046">
    <property type="protein sequence ID" value="KCZ53734.1"/>
    <property type="molecule type" value="Genomic_DNA"/>
</dbReference>
<dbReference type="Proteomes" id="UP000027037">
    <property type="component" value="Unassembled WGS sequence"/>
</dbReference>
<dbReference type="STRING" id="1280946.HY29_16120"/>
<comment type="caution">
    <text evidence="2">The sequence shown here is derived from an EMBL/GenBank/DDBJ whole genome shotgun (WGS) entry which is preliminary data.</text>
</comment>
<accession>A0A062UAX3</accession>
<evidence type="ECO:0000313" key="3">
    <source>
        <dbReference type="Proteomes" id="UP000027037"/>
    </source>
</evidence>
<feature type="compositionally biased region" description="Basic and acidic residues" evidence="1">
    <location>
        <begin position="69"/>
        <end position="85"/>
    </location>
</feature>
<feature type="compositionally biased region" description="Basic and acidic residues" evidence="1">
    <location>
        <begin position="129"/>
        <end position="138"/>
    </location>
</feature>
<sequence length="138" mass="15984">MASQPTSYTKSLDEERLKWFAEKMGLTAQPDFQHAAEHAQEQDNQPGEIVKERGSSMVENDTPVIHNVPPDEWRRETDAKDFSERWSDEQIEAMAERYKQDKIAELKAQRDAAQREQDTPEATNNQQADRGDDYGMER</sequence>
<reference evidence="2 3" key="1">
    <citation type="journal article" date="2014" name="Antonie Van Leeuwenhoek">
        <title>Hyphomonas beringensis sp. nov. and Hyphomonas chukchiensis sp. nov., isolated from surface seawater of the Bering Sea and Chukchi Sea.</title>
        <authorList>
            <person name="Li C."/>
            <person name="Lai Q."/>
            <person name="Li G."/>
            <person name="Dong C."/>
            <person name="Wang J."/>
            <person name="Liao Y."/>
            <person name="Shao Z."/>
        </authorList>
    </citation>
    <scope>NUCLEOTIDE SEQUENCE [LARGE SCALE GENOMIC DNA]</scope>
    <source>
        <strain evidence="2 3">25B14_1</strain>
    </source>
</reference>
<dbReference type="AlphaFoldDB" id="A0A062UAX3"/>
<protein>
    <submittedName>
        <fullName evidence="2">Uncharacterized protein</fullName>
    </submittedName>
</protein>
<dbReference type="PATRIC" id="fig|1280946.3.peg.2391"/>
<name>A0A062UAX3_9PROT</name>
<keyword evidence="3" id="KW-1185">Reference proteome</keyword>
<evidence type="ECO:0000313" key="2">
    <source>
        <dbReference type="EMBL" id="KCZ53734.1"/>
    </source>
</evidence>
<feature type="region of interest" description="Disordered" evidence="1">
    <location>
        <begin position="53"/>
        <end position="85"/>
    </location>
</feature>